<keyword evidence="1" id="KW-0472">Membrane</keyword>
<evidence type="ECO:0000256" key="1">
    <source>
        <dbReference type="SAM" id="Phobius"/>
    </source>
</evidence>
<evidence type="ECO:0000313" key="2">
    <source>
        <dbReference type="EMBL" id="MDL5032488.1"/>
    </source>
</evidence>
<evidence type="ECO:0000313" key="3">
    <source>
        <dbReference type="Proteomes" id="UP001238603"/>
    </source>
</evidence>
<feature type="transmembrane region" description="Helical" evidence="1">
    <location>
        <begin position="52"/>
        <end position="75"/>
    </location>
</feature>
<keyword evidence="1" id="KW-0812">Transmembrane</keyword>
<keyword evidence="1" id="KW-1133">Transmembrane helix</keyword>
<organism evidence="2 3">
    <name type="scientific">Roseateles subflavus</name>
    <dbReference type="NCBI Taxonomy" id="3053353"/>
    <lineage>
        <taxon>Bacteria</taxon>
        <taxon>Pseudomonadati</taxon>
        <taxon>Pseudomonadota</taxon>
        <taxon>Betaproteobacteria</taxon>
        <taxon>Burkholderiales</taxon>
        <taxon>Sphaerotilaceae</taxon>
        <taxon>Roseateles</taxon>
    </lineage>
</organism>
<keyword evidence="3" id="KW-1185">Reference proteome</keyword>
<dbReference type="EMBL" id="JASVDS010000003">
    <property type="protein sequence ID" value="MDL5032488.1"/>
    <property type="molecule type" value="Genomic_DNA"/>
</dbReference>
<comment type="caution">
    <text evidence="2">The sequence shown here is derived from an EMBL/GenBank/DDBJ whole genome shotgun (WGS) entry which is preliminary data.</text>
</comment>
<proteinExistence type="predicted"/>
<gene>
    <name evidence="2" type="ORF">QRD43_11300</name>
</gene>
<dbReference type="Proteomes" id="UP001238603">
    <property type="component" value="Unassembled WGS sequence"/>
</dbReference>
<accession>A0ABT7LHZ2</accession>
<reference evidence="2 3" key="1">
    <citation type="submission" date="2023-06" db="EMBL/GenBank/DDBJ databases">
        <title>Pelomonas sp. APW6 16S ribosomal RNA gene genome sequencing and assembly.</title>
        <authorList>
            <person name="Woo H."/>
        </authorList>
    </citation>
    <scope>NUCLEOTIDE SEQUENCE [LARGE SCALE GENOMIC DNA]</scope>
    <source>
        <strain evidence="2 3">APW6</strain>
    </source>
</reference>
<sequence>MDRPLTGRAEKTVQVIGLLLALAVLGLAVLLLRDLGPQASASAAAATGLGLIGMGLPLLGLSARLLIPSSAALCWPSRRRRCGVRGAWLLLWALNGAQRC</sequence>
<dbReference type="RefSeq" id="WP_285982588.1">
    <property type="nucleotide sequence ID" value="NZ_JASVDS010000003.1"/>
</dbReference>
<name>A0ABT7LHZ2_9BURK</name>
<feature type="transmembrane region" description="Helical" evidence="1">
    <location>
        <begin position="12"/>
        <end position="32"/>
    </location>
</feature>
<protein>
    <submittedName>
        <fullName evidence="2">Uncharacterized protein</fullName>
    </submittedName>
</protein>